<dbReference type="OrthoDB" id="637682at2759"/>
<dbReference type="GO" id="GO:0003676">
    <property type="term" value="F:nucleic acid binding"/>
    <property type="evidence" value="ECO:0007669"/>
    <property type="project" value="InterPro"/>
</dbReference>
<dbReference type="Gene3D" id="1.25.70.10">
    <property type="entry name" value="Transcription termination factor 3, mitochondrial"/>
    <property type="match status" value="2"/>
</dbReference>
<evidence type="ECO:0000256" key="2">
    <source>
        <dbReference type="ARBA" id="ARBA00022472"/>
    </source>
</evidence>
<keyword evidence="2" id="KW-0806">Transcription termination</keyword>
<evidence type="ECO:0000313" key="5">
    <source>
        <dbReference type="EMBL" id="KAF9683375.1"/>
    </source>
</evidence>
<dbReference type="SMART" id="SM00733">
    <property type="entry name" value="Mterf"/>
    <property type="match status" value="4"/>
</dbReference>
<organism evidence="5 6">
    <name type="scientific">Salix dunnii</name>
    <dbReference type="NCBI Taxonomy" id="1413687"/>
    <lineage>
        <taxon>Eukaryota</taxon>
        <taxon>Viridiplantae</taxon>
        <taxon>Streptophyta</taxon>
        <taxon>Embryophyta</taxon>
        <taxon>Tracheophyta</taxon>
        <taxon>Spermatophyta</taxon>
        <taxon>Magnoliopsida</taxon>
        <taxon>eudicotyledons</taxon>
        <taxon>Gunneridae</taxon>
        <taxon>Pentapetalae</taxon>
        <taxon>rosids</taxon>
        <taxon>fabids</taxon>
        <taxon>Malpighiales</taxon>
        <taxon>Salicaceae</taxon>
        <taxon>Saliceae</taxon>
        <taxon>Salix</taxon>
    </lineage>
</organism>
<evidence type="ECO:0000256" key="4">
    <source>
        <dbReference type="SAM" id="SignalP"/>
    </source>
</evidence>
<reference evidence="5 6" key="1">
    <citation type="submission" date="2020-10" db="EMBL/GenBank/DDBJ databases">
        <title>Plant Genome Project.</title>
        <authorList>
            <person name="Zhang R.-G."/>
        </authorList>
    </citation>
    <scope>NUCLEOTIDE SEQUENCE [LARGE SCALE GENOMIC DNA]</scope>
    <source>
        <strain evidence="5">FAFU-HL-1</strain>
        <tissue evidence="5">Leaf</tissue>
    </source>
</reference>
<evidence type="ECO:0000256" key="3">
    <source>
        <dbReference type="ARBA" id="ARBA00022946"/>
    </source>
</evidence>
<feature type="signal peptide" evidence="4">
    <location>
        <begin position="1"/>
        <end position="23"/>
    </location>
</feature>
<dbReference type="InterPro" id="IPR038538">
    <property type="entry name" value="MTERF_sf"/>
</dbReference>
<keyword evidence="4" id="KW-0732">Signal</keyword>
<proteinExistence type="inferred from homology"/>
<comment type="similarity">
    <text evidence="1">Belongs to the mTERF family.</text>
</comment>
<keyword evidence="2" id="KW-0805">Transcription regulation</keyword>
<comment type="caution">
    <text evidence="5">The sequence shown here is derived from an EMBL/GenBank/DDBJ whole genome shotgun (WGS) entry which is preliminary data.</text>
</comment>
<dbReference type="AlphaFoldDB" id="A0A835MZZ2"/>
<keyword evidence="3" id="KW-0809">Transit peptide</keyword>
<sequence>MRNLLNGVGNLSVLFVYTRLVKAYDQMSVIQVSCILLPRAFSALLYSTVSAKELLQWNGKWHFIHYYDDDDFLTSQFPMFRLLCKSVVVGSSVGASPVHCFLEYPLILSCLRNILSVNTDDSIKEHSFTVSCLMNKCGFSLKLLHKFLNRSSLKPPDKSDSVLAVFKNYGFSKSHILNLVRRLPTVLLSIPNTTLLPKLEFLQSKGFSSPDVIKIISSYSWVFKDSLENTLVPASDASSIKAIKRCPRVLKASVENMARGVDILRDNGAPEKSVALLIRSRPSVMVSNLENFKKLIEEATLMGFHPYKTPFLEAIRVSTTMNSLCCTHFTTNLLHNNLTSEYQSRQCLRCTGNHLWVRVAGKLIYMVA</sequence>
<dbReference type="EMBL" id="JADGMS010000004">
    <property type="protein sequence ID" value="KAF9683375.1"/>
    <property type="molecule type" value="Genomic_DNA"/>
</dbReference>
<feature type="chain" id="PRO_5032835576" description="Mitochondrial transcription termination factor family protein" evidence="4">
    <location>
        <begin position="24"/>
        <end position="368"/>
    </location>
</feature>
<dbReference type="PANTHER" id="PTHR13068:SF233">
    <property type="entry name" value="MTERF FAMILY PROTEIN"/>
    <property type="match status" value="1"/>
</dbReference>
<dbReference type="GO" id="GO:0006353">
    <property type="term" value="P:DNA-templated transcription termination"/>
    <property type="evidence" value="ECO:0007669"/>
    <property type="project" value="UniProtKB-KW"/>
</dbReference>
<protein>
    <recommendedName>
        <fullName evidence="7">Mitochondrial transcription termination factor family protein</fullName>
    </recommendedName>
</protein>
<evidence type="ECO:0000313" key="6">
    <source>
        <dbReference type="Proteomes" id="UP000657918"/>
    </source>
</evidence>
<name>A0A835MZZ2_9ROSI</name>
<dbReference type="Pfam" id="PF02536">
    <property type="entry name" value="mTERF"/>
    <property type="match status" value="1"/>
</dbReference>
<keyword evidence="6" id="KW-1185">Reference proteome</keyword>
<dbReference type="InterPro" id="IPR003690">
    <property type="entry name" value="MTERF"/>
</dbReference>
<accession>A0A835MZZ2</accession>
<evidence type="ECO:0008006" key="7">
    <source>
        <dbReference type="Google" id="ProtNLM"/>
    </source>
</evidence>
<dbReference type="PANTHER" id="PTHR13068">
    <property type="entry name" value="CGI-12 PROTEIN-RELATED"/>
    <property type="match status" value="1"/>
</dbReference>
<keyword evidence="2" id="KW-0804">Transcription</keyword>
<gene>
    <name evidence="5" type="ORF">SADUNF_Sadunf04G0006900</name>
</gene>
<evidence type="ECO:0000256" key="1">
    <source>
        <dbReference type="ARBA" id="ARBA00007692"/>
    </source>
</evidence>
<dbReference type="Proteomes" id="UP000657918">
    <property type="component" value="Chromosome 4"/>
</dbReference>